<proteinExistence type="predicted"/>
<comment type="caution">
    <text evidence="1">The sequence shown here is derived from an EMBL/GenBank/DDBJ whole genome shotgun (WGS) entry which is preliminary data.</text>
</comment>
<dbReference type="SUPFAM" id="SSF56801">
    <property type="entry name" value="Acetyl-CoA synthetase-like"/>
    <property type="match status" value="1"/>
</dbReference>
<dbReference type="Proteomes" id="UP000298277">
    <property type="component" value="Unassembled WGS sequence"/>
</dbReference>
<dbReference type="AlphaFoldDB" id="A0A5F1YAG5"/>
<gene>
    <name evidence="1" type="ORF">EHQ17_10920</name>
</gene>
<sequence>MSEYVGKDFLKREYTEILRKGKLTPEQIDSFLAGKSLGDDVIIQASSGSTSEPLLIPRSKADVADIAKRVIRPYVEFFRSYPERIALFGGISHTEAAVKLQMGSISMRSFQLEEVDQLDVFDPQVVSCYPSVIRELIDDDSVSLSGLKAIKLGGERIYVSDLKKIFQRFPGILLIEQYGSTEMPAVALRTFTNAEDQSFYLLQNERFSYQIPLETDGWHPLVVRDDFSDLLFPIGRFYDMGDDVFCKSGRITDVRRRGDRAFEFREEVERLLNLGLTNVQIDTKRAEIFYSGAFGGDGIVGSFAIQGKEYSLLKHKLNRILPSNKLPVLV</sequence>
<name>A0A5F1YAG5_9LEPT</name>
<protein>
    <recommendedName>
        <fullName evidence="3">Long-chain fatty acid--CoA ligase</fullName>
    </recommendedName>
</protein>
<dbReference type="OrthoDB" id="340509at2"/>
<reference evidence="1" key="1">
    <citation type="journal article" date="2019" name="PLoS Negl. Trop. Dis.">
        <title>Revisiting the worldwide diversity of Leptospira species in the environment.</title>
        <authorList>
            <person name="Vincent A.T."/>
            <person name="Schiettekatte O."/>
            <person name="Bourhy P."/>
            <person name="Veyrier F.J."/>
            <person name="Picardeau M."/>
        </authorList>
    </citation>
    <scope>NUCLEOTIDE SEQUENCE [LARGE SCALE GENOMIC DNA]</scope>
    <source>
        <strain evidence="1">201800299</strain>
    </source>
</reference>
<dbReference type="InterPro" id="IPR042099">
    <property type="entry name" value="ANL_N_sf"/>
</dbReference>
<evidence type="ECO:0008006" key="3">
    <source>
        <dbReference type="Google" id="ProtNLM"/>
    </source>
</evidence>
<organism evidence="1 2">
    <name type="scientific">Leptospira gomenensis</name>
    <dbReference type="NCBI Taxonomy" id="2484974"/>
    <lineage>
        <taxon>Bacteria</taxon>
        <taxon>Pseudomonadati</taxon>
        <taxon>Spirochaetota</taxon>
        <taxon>Spirochaetia</taxon>
        <taxon>Leptospirales</taxon>
        <taxon>Leptospiraceae</taxon>
        <taxon>Leptospira</taxon>
    </lineage>
</organism>
<dbReference type="RefSeq" id="WP_135594608.1">
    <property type="nucleotide sequence ID" value="NZ_RQEZ01000013.1"/>
</dbReference>
<evidence type="ECO:0000313" key="2">
    <source>
        <dbReference type="Proteomes" id="UP000298277"/>
    </source>
</evidence>
<keyword evidence="2" id="KW-1185">Reference proteome</keyword>
<accession>A0A5F1YAG5</accession>
<dbReference type="EMBL" id="RQFA01000046">
    <property type="protein sequence ID" value="TGK33299.1"/>
    <property type="molecule type" value="Genomic_DNA"/>
</dbReference>
<dbReference type="Gene3D" id="3.40.50.12780">
    <property type="entry name" value="N-terminal domain of ligase-like"/>
    <property type="match status" value="1"/>
</dbReference>
<evidence type="ECO:0000313" key="1">
    <source>
        <dbReference type="EMBL" id="TGK33299.1"/>
    </source>
</evidence>